<dbReference type="AlphaFoldDB" id="A0A0N5CL85"/>
<dbReference type="SUPFAM" id="SSF53300">
    <property type="entry name" value="vWA-like"/>
    <property type="match status" value="1"/>
</dbReference>
<feature type="domain" description="Integrator complex subunit 14 C-terminal" evidence="1">
    <location>
        <begin position="351"/>
        <end position="410"/>
    </location>
</feature>
<dbReference type="InterPro" id="IPR036465">
    <property type="entry name" value="vWFA_dom_sf"/>
</dbReference>
<accession>A0A0N5CL85</accession>
<proteinExistence type="predicted"/>
<evidence type="ECO:0000313" key="2">
    <source>
        <dbReference type="EMBL" id="VDM96012.1"/>
    </source>
</evidence>
<dbReference type="InterPro" id="IPR039841">
    <property type="entry name" value="INTS14"/>
</dbReference>
<dbReference type="PANTHER" id="PTHR13532:SF3">
    <property type="entry name" value="INTEGRATOR COMPLEX SUBUNIT 14"/>
    <property type="match status" value="1"/>
</dbReference>
<dbReference type="STRING" id="103827.A0A0N5CL85"/>
<dbReference type="InterPro" id="IPR046471">
    <property type="entry name" value="IntS14_C"/>
</dbReference>
<evidence type="ECO:0000259" key="1">
    <source>
        <dbReference type="Pfam" id="PF20504"/>
    </source>
</evidence>
<keyword evidence="3" id="KW-1185">Reference proteome</keyword>
<evidence type="ECO:0000313" key="3">
    <source>
        <dbReference type="Proteomes" id="UP000276776"/>
    </source>
</evidence>
<gene>
    <name evidence="2" type="ORF">TCLT_LOCUS865</name>
</gene>
<dbReference type="Proteomes" id="UP000276776">
    <property type="component" value="Unassembled WGS sequence"/>
</dbReference>
<dbReference type="OrthoDB" id="5792636at2759"/>
<evidence type="ECO:0000313" key="4">
    <source>
        <dbReference type="WBParaSite" id="TCLT_0000086401-mRNA-1"/>
    </source>
</evidence>
<dbReference type="GO" id="GO:0034472">
    <property type="term" value="P:snRNA 3'-end processing"/>
    <property type="evidence" value="ECO:0007669"/>
    <property type="project" value="TreeGrafter"/>
</dbReference>
<dbReference type="GO" id="GO:0032039">
    <property type="term" value="C:integrator complex"/>
    <property type="evidence" value="ECO:0007669"/>
    <property type="project" value="InterPro"/>
</dbReference>
<dbReference type="EMBL" id="UYYF01000080">
    <property type="protein sequence ID" value="VDM96012.1"/>
    <property type="molecule type" value="Genomic_DNA"/>
</dbReference>
<dbReference type="Pfam" id="PF20504">
    <property type="entry name" value="IntS14_C"/>
    <property type="match status" value="1"/>
</dbReference>
<protein>
    <submittedName>
        <fullName evidence="4">IntS14_C domain-containing protein</fullName>
    </submittedName>
</protein>
<dbReference type="OMA" id="IHAYCCA"/>
<organism evidence="4">
    <name type="scientific">Thelazia callipaeda</name>
    <name type="common">Oriental eyeworm</name>
    <name type="synonym">Parasitic nematode</name>
    <dbReference type="NCBI Taxonomy" id="103827"/>
    <lineage>
        <taxon>Eukaryota</taxon>
        <taxon>Metazoa</taxon>
        <taxon>Ecdysozoa</taxon>
        <taxon>Nematoda</taxon>
        <taxon>Chromadorea</taxon>
        <taxon>Rhabditida</taxon>
        <taxon>Spirurina</taxon>
        <taxon>Spiruromorpha</taxon>
        <taxon>Thelazioidea</taxon>
        <taxon>Thelaziidae</taxon>
        <taxon>Thelazia</taxon>
    </lineage>
</organism>
<reference evidence="2 3" key="2">
    <citation type="submission" date="2018-11" db="EMBL/GenBank/DDBJ databases">
        <authorList>
            <consortium name="Pathogen Informatics"/>
        </authorList>
    </citation>
    <scope>NUCLEOTIDE SEQUENCE [LARGE SCALE GENOMIC DNA]</scope>
</reference>
<sequence>MTLFLALDSSLSMRLPVNQEDNTARWVVARKLAIQLIEKVRILDPDRKIKLIDFSHNSKIVSCDIRRIEEVAKKLKCINVSASADLIALFLLVKMENDNESSILLVFTDACTFTPEEVNLKHLPNCSVSFVCVLDENLTNSDQIARFWAISLQTKRSTVQFEFESCESSMPFFLSDYDDIEACSEALAKKLCPEPTFTLNCGFLKAEFKVIPSGDSYDWDSIFEIIGFIPVNCSYVPTIRHHFVLPCPGSEDMLNILCAAMHADESMAICHISENLYAALCSICSKEEDDFTSNRLLIALFPSGICPVPWLPPLTTLCSQNIVDTENYEQSFCVSNDNLSIPSYFSQPRTCWYEPHGLQSDMQKISRLLKKIPDKMFLFYTELSRIHAYCCATGAEDILEKLIQILREESSKQMPLIVKHCLYAIEELR</sequence>
<dbReference type="PANTHER" id="PTHR13532">
    <property type="match status" value="1"/>
</dbReference>
<dbReference type="WBParaSite" id="TCLT_0000086401-mRNA-1">
    <property type="protein sequence ID" value="TCLT_0000086401-mRNA-1"/>
    <property type="gene ID" value="TCLT_0000086401"/>
</dbReference>
<name>A0A0N5CL85_THECL</name>
<reference evidence="4" key="1">
    <citation type="submission" date="2017-02" db="UniProtKB">
        <authorList>
            <consortium name="WormBaseParasite"/>
        </authorList>
    </citation>
    <scope>IDENTIFICATION</scope>
</reference>